<keyword evidence="1 2" id="KW-0238">DNA-binding</keyword>
<dbReference type="GO" id="GO:0003697">
    <property type="term" value="F:single-stranded DNA binding"/>
    <property type="evidence" value="ECO:0007669"/>
    <property type="project" value="InterPro"/>
</dbReference>
<dbReference type="RefSeq" id="WP_013399328.1">
    <property type="nucleotide sequence ID" value="NZ_JAJNOV010000002.1"/>
</dbReference>
<proteinExistence type="predicted"/>
<organism evidence="4 5">
    <name type="scientific">Gardnerella vaginalis</name>
    <dbReference type="NCBI Taxonomy" id="2702"/>
    <lineage>
        <taxon>Bacteria</taxon>
        <taxon>Bacillati</taxon>
        <taxon>Actinomycetota</taxon>
        <taxon>Actinomycetes</taxon>
        <taxon>Bifidobacteriales</taxon>
        <taxon>Bifidobacteriaceae</taxon>
        <taxon>Gardnerella</taxon>
    </lineage>
</organism>
<dbReference type="Proteomes" id="UP000236146">
    <property type="component" value="Unassembled WGS sequence"/>
</dbReference>
<dbReference type="GeneID" id="45577297"/>
<sequence length="155" mass="17203">MMKTTIAQTIEGNLTDNHTYFPPADRKRAMLQLTIASQNRRQENGQWVDGPADFIQVKIFGRSAEILETLWNNGQLGKGMPVIAIGRFDPRPSAWIGKDGKAHAQVSFNAENLTTNIALLAMRQNRDTTPVAAPEQPASSEDDWMTGYDPGDMPF</sequence>
<dbReference type="OrthoDB" id="3242796at2"/>
<dbReference type="InterPro" id="IPR012340">
    <property type="entry name" value="NA-bd_OB-fold"/>
</dbReference>
<name>A0A2K1SV79_GARVA</name>
<evidence type="ECO:0000313" key="5">
    <source>
        <dbReference type="Proteomes" id="UP000236146"/>
    </source>
</evidence>
<reference evidence="4 5" key="1">
    <citation type="submission" date="2016-10" db="EMBL/GenBank/DDBJ databases">
        <authorList>
            <person name="Varghese N."/>
        </authorList>
    </citation>
    <scope>NUCLEOTIDE SEQUENCE [LARGE SCALE GENOMIC DNA]</scope>
    <source>
        <strain evidence="4 5">KA00225</strain>
    </source>
</reference>
<dbReference type="Pfam" id="PF00436">
    <property type="entry name" value="SSB"/>
    <property type="match status" value="1"/>
</dbReference>
<gene>
    <name evidence="4" type="ORF">BFS05_02400</name>
</gene>
<evidence type="ECO:0000256" key="2">
    <source>
        <dbReference type="PROSITE-ProRule" id="PRU00252"/>
    </source>
</evidence>
<evidence type="ECO:0000313" key="4">
    <source>
        <dbReference type="EMBL" id="PNS43447.1"/>
    </source>
</evidence>
<dbReference type="EMBL" id="MNLH01000002">
    <property type="protein sequence ID" value="PNS43447.1"/>
    <property type="molecule type" value="Genomic_DNA"/>
</dbReference>
<dbReference type="CDD" id="cd04496">
    <property type="entry name" value="SSB_OBF"/>
    <property type="match status" value="1"/>
</dbReference>
<dbReference type="SUPFAM" id="SSF50249">
    <property type="entry name" value="Nucleic acid-binding proteins"/>
    <property type="match status" value="1"/>
</dbReference>
<dbReference type="PROSITE" id="PS50935">
    <property type="entry name" value="SSB"/>
    <property type="match status" value="1"/>
</dbReference>
<accession>A0A2K1SV79</accession>
<feature type="region of interest" description="Disordered" evidence="3">
    <location>
        <begin position="126"/>
        <end position="155"/>
    </location>
</feature>
<comment type="caution">
    <text evidence="4">The sequence shown here is derived from an EMBL/GenBank/DDBJ whole genome shotgun (WGS) entry which is preliminary data.</text>
</comment>
<protein>
    <submittedName>
        <fullName evidence="4">Single-stranded DNA-binding protein</fullName>
    </submittedName>
</protein>
<evidence type="ECO:0000256" key="3">
    <source>
        <dbReference type="SAM" id="MobiDB-lite"/>
    </source>
</evidence>
<dbReference type="InterPro" id="IPR000424">
    <property type="entry name" value="Primosome_PriB/ssb"/>
</dbReference>
<dbReference type="Gene3D" id="2.40.50.140">
    <property type="entry name" value="Nucleic acid-binding proteins"/>
    <property type="match status" value="1"/>
</dbReference>
<evidence type="ECO:0000256" key="1">
    <source>
        <dbReference type="ARBA" id="ARBA00023125"/>
    </source>
</evidence>
<dbReference type="AlphaFoldDB" id="A0A2K1SV79"/>